<dbReference type="Gene3D" id="3.40.50.2300">
    <property type="match status" value="2"/>
</dbReference>
<dbReference type="InterPro" id="IPR000709">
    <property type="entry name" value="Leu_Ile_Val-bd"/>
</dbReference>
<sequence>MSKRAPGRLSALAAACFAVMSLPVAGFAQEPGLTDKTIKIGMFAPLSGPNMAYGFDVANAARMYYDKINKEGGINGRKIEVVLEDDRCNANDLVAAVKKLVERDQVFLLNGGSCSAAVVAAKDYVVRSKIPLIMLNASGDGALYPPTDYIFGAFSISQYAVGGAIVDFAAKTLGAKKIAYINHDDAYGVWNLEGSKADAEAHKVDLQVESISPTITDVTAPFFKLRAVNPDALAIVTYARPAALLIKKAYELGFNKPIILSVAGTANLSQLAENVGSKDALKNFYVQDVLADLPGGPKIKWVYDMYKEAYPDLAAKPDHPQAYMPYGIPSAMSIVNALKDAGPQPTREKVLEALKKQHFDSGVMAGPVVFGPQERAANKSTIFIKFDGTNQVLQPGVYTSRWQFKG</sequence>
<evidence type="ECO:0000313" key="7">
    <source>
        <dbReference type="EMBL" id="OAF16471.1"/>
    </source>
</evidence>
<dbReference type="CDD" id="cd06343">
    <property type="entry name" value="PBP1_ABC_ligand_binding-like"/>
    <property type="match status" value="1"/>
</dbReference>
<dbReference type="PANTHER" id="PTHR47235">
    <property type="entry name" value="BLR6548 PROTEIN"/>
    <property type="match status" value="1"/>
</dbReference>
<dbReference type="Proteomes" id="UP000077173">
    <property type="component" value="Unassembled WGS sequence"/>
</dbReference>
<organism evidence="7 8">
    <name type="scientific">Bradyrhizobium neotropicale</name>
    <dbReference type="NCBI Taxonomy" id="1497615"/>
    <lineage>
        <taxon>Bacteria</taxon>
        <taxon>Pseudomonadati</taxon>
        <taxon>Pseudomonadota</taxon>
        <taxon>Alphaproteobacteria</taxon>
        <taxon>Hyphomicrobiales</taxon>
        <taxon>Nitrobacteraceae</taxon>
        <taxon>Bradyrhizobium</taxon>
    </lineage>
</organism>
<evidence type="ECO:0000313" key="8">
    <source>
        <dbReference type="Proteomes" id="UP000077173"/>
    </source>
</evidence>
<keyword evidence="3 5" id="KW-0732">Signal</keyword>
<evidence type="ECO:0000256" key="2">
    <source>
        <dbReference type="ARBA" id="ARBA00022448"/>
    </source>
</evidence>
<keyword evidence="7" id="KW-0675">Receptor</keyword>
<reference evidence="7 8" key="1">
    <citation type="submission" date="2016-02" db="EMBL/GenBank/DDBJ databases">
        <title>Draft genome sequence of the strain BR 10247T Bradyrhizobium neotropicale isolated from nodules of Centrolobium paraense.</title>
        <authorList>
            <person name="Simoes-Araujo J.L."/>
            <person name="Barauna A.C."/>
            <person name="Silva K."/>
            <person name="Zilli J.E."/>
        </authorList>
    </citation>
    <scope>NUCLEOTIDE SEQUENCE [LARGE SCALE GENOMIC DNA]</scope>
    <source>
        <strain evidence="7 8">BR 10247</strain>
    </source>
</reference>
<dbReference type="SUPFAM" id="SSF53822">
    <property type="entry name" value="Periplasmic binding protein-like I"/>
    <property type="match status" value="1"/>
</dbReference>
<keyword evidence="4" id="KW-0029">Amino-acid transport</keyword>
<dbReference type="InterPro" id="IPR028081">
    <property type="entry name" value="Leu-bd"/>
</dbReference>
<comment type="caution">
    <text evidence="7">The sequence shown here is derived from an EMBL/GenBank/DDBJ whole genome shotgun (WGS) entry which is preliminary data.</text>
</comment>
<feature type="domain" description="Leucine-binding protein" evidence="6">
    <location>
        <begin position="37"/>
        <end position="384"/>
    </location>
</feature>
<evidence type="ECO:0000256" key="1">
    <source>
        <dbReference type="ARBA" id="ARBA00010062"/>
    </source>
</evidence>
<evidence type="ECO:0000256" key="4">
    <source>
        <dbReference type="ARBA" id="ARBA00022970"/>
    </source>
</evidence>
<dbReference type="GO" id="GO:0006865">
    <property type="term" value="P:amino acid transport"/>
    <property type="evidence" value="ECO:0007669"/>
    <property type="project" value="UniProtKB-KW"/>
</dbReference>
<dbReference type="EMBL" id="LSEF01000055">
    <property type="protein sequence ID" value="OAF16471.1"/>
    <property type="molecule type" value="Genomic_DNA"/>
</dbReference>
<evidence type="ECO:0000256" key="5">
    <source>
        <dbReference type="SAM" id="SignalP"/>
    </source>
</evidence>
<gene>
    <name evidence="7" type="ORF">AXW67_12415</name>
</gene>
<dbReference type="AlphaFoldDB" id="A0A176Z6X2"/>
<proteinExistence type="inferred from homology"/>
<dbReference type="PANTHER" id="PTHR47235:SF1">
    <property type="entry name" value="BLR6548 PROTEIN"/>
    <property type="match status" value="1"/>
</dbReference>
<dbReference type="RefSeq" id="WP_063678956.1">
    <property type="nucleotide sequence ID" value="NZ_LSEF01000055.1"/>
</dbReference>
<dbReference type="InterPro" id="IPR028082">
    <property type="entry name" value="Peripla_BP_I"/>
</dbReference>
<keyword evidence="2" id="KW-0813">Transport</keyword>
<feature type="signal peptide" evidence="5">
    <location>
        <begin position="1"/>
        <end position="28"/>
    </location>
</feature>
<name>A0A176Z6X2_9BRAD</name>
<comment type="similarity">
    <text evidence="1">Belongs to the leucine-binding protein family.</text>
</comment>
<dbReference type="PRINTS" id="PR00337">
    <property type="entry name" value="LEUILEVALBP"/>
</dbReference>
<evidence type="ECO:0000259" key="6">
    <source>
        <dbReference type="Pfam" id="PF13458"/>
    </source>
</evidence>
<dbReference type="Pfam" id="PF13458">
    <property type="entry name" value="Peripla_BP_6"/>
    <property type="match status" value="1"/>
</dbReference>
<feature type="chain" id="PRO_5008055518" evidence="5">
    <location>
        <begin position="29"/>
        <end position="406"/>
    </location>
</feature>
<protein>
    <submittedName>
        <fullName evidence="7">Receptor</fullName>
    </submittedName>
</protein>
<keyword evidence="8" id="KW-1185">Reference proteome</keyword>
<evidence type="ECO:0000256" key="3">
    <source>
        <dbReference type="ARBA" id="ARBA00022729"/>
    </source>
</evidence>
<accession>A0A176Z6X2</accession>